<dbReference type="SUPFAM" id="SSF52540">
    <property type="entry name" value="P-loop containing nucleoside triphosphate hydrolases"/>
    <property type="match status" value="1"/>
</dbReference>
<evidence type="ECO:0000256" key="3">
    <source>
        <dbReference type="ARBA" id="ARBA00012454"/>
    </source>
</evidence>
<dbReference type="STRING" id="158190.SpiGrapes_2996"/>
<dbReference type="PANTHER" id="PTHR46638:SF1">
    <property type="entry name" value="CORRINOID ADENOSYLTRANSFERASE"/>
    <property type="match status" value="1"/>
</dbReference>
<sequence length="181" mass="20235">MQGTNKPLILLYTGNGKGKTTAAMGQLMRAFGHGAKCAVAQFIKDDPEKLDIGEYRTAKTLGVAWKNFGCGFTWEGDNDKVNAELAKKGWEQVKRWISTGAFEMIVLDEFTYALSLGYLDTEQVCIWIEDHKGKNDFPHLVITGRDAPPRLLAIADMVSEIVEIKHHLTRTGRKSEAMIEF</sequence>
<evidence type="ECO:0000256" key="6">
    <source>
        <dbReference type="ARBA" id="ARBA00033334"/>
    </source>
</evidence>
<comment type="catalytic activity">
    <reaction evidence="8">
        <text>2 cob(II)yrinate a,c diamide + reduced [electron-transfer flavoprotein] + 2 ATP = 2 adenosylcob(III)yrinate a,c-diamide + 2 triphosphate + oxidized [electron-transfer flavoprotein] + 3 H(+)</text>
        <dbReference type="Rhea" id="RHEA:11528"/>
        <dbReference type="Rhea" id="RHEA-COMP:10685"/>
        <dbReference type="Rhea" id="RHEA-COMP:10686"/>
        <dbReference type="ChEBI" id="CHEBI:15378"/>
        <dbReference type="ChEBI" id="CHEBI:18036"/>
        <dbReference type="ChEBI" id="CHEBI:30616"/>
        <dbReference type="ChEBI" id="CHEBI:57692"/>
        <dbReference type="ChEBI" id="CHEBI:58307"/>
        <dbReference type="ChEBI" id="CHEBI:58503"/>
        <dbReference type="ChEBI" id="CHEBI:58537"/>
        <dbReference type="EC" id="2.5.1.17"/>
    </reaction>
</comment>
<keyword evidence="10" id="KW-0808">Transferase</keyword>
<evidence type="ECO:0000313" key="10">
    <source>
        <dbReference type="EMBL" id="AEV30746.1"/>
    </source>
</evidence>
<dbReference type="EC" id="2.5.1.17" evidence="3"/>
<organism evidence="10 11">
    <name type="scientific">Sphaerochaeta pleomorpha (strain ATCC BAA-1885 / DSM 22778 / Grapes)</name>
    <dbReference type="NCBI Taxonomy" id="158190"/>
    <lineage>
        <taxon>Bacteria</taxon>
        <taxon>Pseudomonadati</taxon>
        <taxon>Spirochaetota</taxon>
        <taxon>Spirochaetia</taxon>
        <taxon>Spirochaetales</taxon>
        <taxon>Sphaerochaetaceae</taxon>
        <taxon>Sphaerochaeta</taxon>
    </lineage>
</organism>
<comment type="catalytic activity">
    <reaction evidence="9">
        <text>2 cob(II)alamin + reduced [electron-transfer flavoprotein] + 2 ATP = 2 adenosylcob(III)alamin + 2 triphosphate + oxidized [electron-transfer flavoprotein] + 3 H(+)</text>
        <dbReference type="Rhea" id="RHEA:28671"/>
        <dbReference type="Rhea" id="RHEA-COMP:10685"/>
        <dbReference type="Rhea" id="RHEA-COMP:10686"/>
        <dbReference type="ChEBI" id="CHEBI:15378"/>
        <dbReference type="ChEBI" id="CHEBI:16304"/>
        <dbReference type="ChEBI" id="CHEBI:18036"/>
        <dbReference type="ChEBI" id="CHEBI:18408"/>
        <dbReference type="ChEBI" id="CHEBI:30616"/>
        <dbReference type="ChEBI" id="CHEBI:57692"/>
        <dbReference type="ChEBI" id="CHEBI:58307"/>
        <dbReference type="EC" id="2.5.1.17"/>
    </reaction>
</comment>
<evidence type="ECO:0000256" key="5">
    <source>
        <dbReference type="ARBA" id="ARBA00031529"/>
    </source>
</evidence>
<dbReference type="PIRSF" id="PIRSF015617">
    <property type="entry name" value="Adensltrnsf_CobA"/>
    <property type="match status" value="1"/>
</dbReference>
<proteinExistence type="inferred from homology"/>
<dbReference type="RefSeq" id="WP_014271585.1">
    <property type="nucleotide sequence ID" value="NC_016633.1"/>
</dbReference>
<reference evidence="10 11" key="1">
    <citation type="submission" date="2011-11" db="EMBL/GenBank/DDBJ databases">
        <title>Complete sequence of Spirochaeta sp. grapes.</title>
        <authorList>
            <consortium name="US DOE Joint Genome Institute"/>
            <person name="Lucas S."/>
            <person name="Han J."/>
            <person name="Lapidus A."/>
            <person name="Cheng J.-F."/>
            <person name="Goodwin L."/>
            <person name="Pitluck S."/>
            <person name="Peters L."/>
            <person name="Ovchinnikova G."/>
            <person name="Munk A.C."/>
            <person name="Detter J.C."/>
            <person name="Han C."/>
            <person name="Tapia R."/>
            <person name="Land M."/>
            <person name="Hauser L."/>
            <person name="Kyrpides N."/>
            <person name="Ivanova N."/>
            <person name="Pagani I."/>
            <person name="Ritalahtilisa K."/>
            <person name="Loeffler F."/>
            <person name="Woyke T."/>
        </authorList>
    </citation>
    <scope>NUCLEOTIDE SEQUENCE [LARGE SCALE GENOMIC DNA]</scope>
    <source>
        <strain evidence="11">ATCC BAA-1885 / DSM 22778 / Grapes</strain>
    </source>
</reference>
<comment type="similarity">
    <text evidence="2">Belongs to the Cob(I)alamin adenosyltransferase family.</text>
</comment>
<dbReference type="EMBL" id="CP003155">
    <property type="protein sequence ID" value="AEV30746.1"/>
    <property type="molecule type" value="Genomic_DNA"/>
</dbReference>
<accession>G8QXV2</accession>
<gene>
    <name evidence="10" type="ordered locus">SpiGrapes_2996</name>
</gene>
<dbReference type="HOGENOM" id="CLU_088595_0_1_12"/>
<dbReference type="InterPro" id="IPR003724">
    <property type="entry name" value="CblAdoTrfase_CobA"/>
</dbReference>
<protein>
    <recommendedName>
        <fullName evidence="3">corrinoid adenosyltransferase</fullName>
        <ecNumber evidence="3">2.5.1.17</ecNumber>
    </recommendedName>
    <alternativeName>
        <fullName evidence="5">Cob(II)alamin adenosyltransferase</fullName>
    </alternativeName>
    <alternativeName>
        <fullName evidence="7">Cob(II)yrinic acid a,c-diamide adenosyltransferase</fullName>
    </alternativeName>
    <alternativeName>
        <fullName evidence="6">Cobinamide/cobalamin adenosyltransferase</fullName>
    </alternativeName>
</protein>
<dbReference type="OrthoDB" id="9810309at2"/>
<evidence type="ECO:0000313" key="11">
    <source>
        <dbReference type="Proteomes" id="UP000005632"/>
    </source>
</evidence>
<comment type="pathway">
    <text evidence="1">Cofactor biosynthesis; adenosylcobalamin biosynthesis; adenosylcobalamin from cob(II)yrinate a,c-diamide: step 2/7.</text>
</comment>
<dbReference type="PANTHER" id="PTHR46638">
    <property type="entry name" value="CORRINOID ADENOSYLTRANSFERASE"/>
    <property type="match status" value="1"/>
</dbReference>
<dbReference type="GO" id="GO:0009236">
    <property type="term" value="P:cobalamin biosynthetic process"/>
    <property type="evidence" value="ECO:0007669"/>
    <property type="project" value="InterPro"/>
</dbReference>
<dbReference type="KEGG" id="sgp:SpiGrapes_2996"/>
<evidence type="ECO:0000256" key="2">
    <source>
        <dbReference type="ARBA" id="ARBA00007487"/>
    </source>
</evidence>
<dbReference type="Pfam" id="PF02572">
    <property type="entry name" value="CobA_CobO_BtuR"/>
    <property type="match status" value="1"/>
</dbReference>
<evidence type="ECO:0000256" key="1">
    <source>
        <dbReference type="ARBA" id="ARBA00005121"/>
    </source>
</evidence>
<evidence type="ECO:0000256" key="4">
    <source>
        <dbReference type="ARBA" id="ARBA00024929"/>
    </source>
</evidence>
<dbReference type="Proteomes" id="UP000005632">
    <property type="component" value="Chromosome"/>
</dbReference>
<keyword evidence="11" id="KW-1185">Reference proteome</keyword>
<dbReference type="GO" id="GO:0005524">
    <property type="term" value="F:ATP binding"/>
    <property type="evidence" value="ECO:0007669"/>
    <property type="project" value="InterPro"/>
</dbReference>
<dbReference type="AlphaFoldDB" id="G8QXV2"/>
<dbReference type="GO" id="GO:0008817">
    <property type="term" value="F:corrinoid adenosyltransferase activity"/>
    <property type="evidence" value="ECO:0007669"/>
    <property type="project" value="UniProtKB-EC"/>
</dbReference>
<dbReference type="Gene3D" id="3.40.50.300">
    <property type="entry name" value="P-loop containing nucleotide triphosphate hydrolases"/>
    <property type="match status" value="1"/>
</dbReference>
<comment type="function">
    <text evidence="4">Required for both de novo synthesis of the corrin ring for the assimilation of exogenous corrinoids. Participates in the adenosylation of a variety of incomplete and complete corrinoids.</text>
</comment>
<evidence type="ECO:0000256" key="7">
    <source>
        <dbReference type="ARBA" id="ARBA00033354"/>
    </source>
</evidence>
<evidence type="ECO:0000256" key="9">
    <source>
        <dbReference type="ARBA" id="ARBA00048692"/>
    </source>
</evidence>
<dbReference type="InterPro" id="IPR027417">
    <property type="entry name" value="P-loop_NTPase"/>
</dbReference>
<dbReference type="eggNOG" id="COG2109">
    <property type="taxonomic scope" value="Bacteria"/>
</dbReference>
<evidence type="ECO:0000256" key="8">
    <source>
        <dbReference type="ARBA" id="ARBA00048555"/>
    </source>
</evidence>
<name>G8QXV2_SPHPG</name>